<feature type="chain" id="PRO_5020840199" evidence="1">
    <location>
        <begin position="21"/>
        <end position="432"/>
    </location>
</feature>
<dbReference type="AlphaFoldDB" id="A0A4Q0P349"/>
<evidence type="ECO:0000313" key="4">
    <source>
        <dbReference type="Proteomes" id="UP000289238"/>
    </source>
</evidence>
<keyword evidence="3" id="KW-0378">Hydrolase</keyword>
<dbReference type="GO" id="GO:0016810">
    <property type="term" value="F:hydrolase activity, acting on carbon-nitrogen (but not peptide) bonds"/>
    <property type="evidence" value="ECO:0007669"/>
    <property type="project" value="InterPro"/>
</dbReference>
<keyword evidence="1" id="KW-0732">Signal</keyword>
<keyword evidence="4" id="KW-1185">Reference proteome</keyword>
<dbReference type="SUPFAM" id="SSF51338">
    <property type="entry name" value="Composite domain of metallo-dependent hydrolases"/>
    <property type="match status" value="1"/>
</dbReference>
<comment type="caution">
    <text evidence="3">The sequence shown here is derived from an EMBL/GenBank/DDBJ whole genome shotgun (WGS) entry which is preliminary data.</text>
</comment>
<dbReference type="RefSeq" id="WP_128758604.1">
    <property type="nucleotide sequence ID" value="NZ_QOVM01000007.1"/>
</dbReference>
<dbReference type="Gene3D" id="3.20.20.140">
    <property type="entry name" value="Metal-dependent hydrolases"/>
    <property type="match status" value="1"/>
</dbReference>
<dbReference type="InterPro" id="IPR011059">
    <property type="entry name" value="Metal-dep_hydrolase_composite"/>
</dbReference>
<dbReference type="Pfam" id="PF01979">
    <property type="entry name" value="Amidohydro_1"/>
    <property type="match status" value="1"/>
</dbReference>
<dbReference type="PANTHER" id="PTHR43135">
    <property type="entry name" value="ALPHA-D-RIBOSE 1-METHYLPHOSPHONATE 5-TRIPHOSPHATE DIPHOSPHATASE"/>
    <property type="match status" value="1"/>
</dbReference>
<dbReference type="PANTHER" id="PTHR43135:SF3">
    <property type="entry name" value="ALPHA-D-RIBOSE 1-METHYLPHOSPHONATE 5-TRIPHOSPHATE DIPHOSPHATASE"/>
    <property type="match status" value="1"/>
</dbReference>
<name>A0A4Q0P349_9FLAO</name>
<evidence type="ECO:0000313" key="3">
    <source>
        <dbReference type="EMBL" id="RXG20751.1"/>
    </source>
</evidence>
<protein>
    <submittedName>
        <fullName evidence="3">Imidazolonepropionase-like amidohydrolase</fullName>
    </submittedName>
</protein>
<reference evidence="3 4" key="1">
    <citation type="submission" date="2018-07" db="EMBL/GenBank/DDBJ databases">
        <title>Leeuwenhoekiella genomics.</title>
        <authorList>
            <person name="Tahon G."/>
            <person name="Willems A."/>
        </authorList>
    </citation>
    <scope>NUCLEOTIDE SEQUENCE [LARGE SCALE GENOMIC DNA]</scope>
    <source>
        <strain evidence="3 4">LMG 22550</strain>
    </source>
</reference>
<evidence type="ECO:0000259" key="2">
    <source>
        <dbReference type="Pfam" id="PF01979"/>
    </source>
</evidence>
<dbReference type="InterPro" id="IPR006680">
    <property type="entry name" value="Amidohydro-rel"/>
</dbReference>
<accession>A0A4Q0P349</accession>
<gene>
    <name evidence="3" type="ORF">DSM00_2855</name>
</gene>
<dbReference type="EMBL" id="QOVM01000007">
    <property type="protein sequence ID" value="RXG20751.1"/>
    <property type="molecule type" value="Genomic_DNA"/>
</dbReference>
<feature type="signal peptide" evidence="1">
    <location>
        <begin position="1"/>
        <end position="20"/>
    </location>
</feature>
<dbReference type="Proteomes" id="UP000289238">
    <property type="component" value="Unassembled WGS sequence"/>
</dbReference>
<sequence length="432" mass="47385">MKTLNKLFIALFFATLSMQAQQTPAIAQTGEITLTGATAHIGNGEVIEKSLIFIKDGKITGVYDARTTKMPLRGEIINVDGQHIYPGFIAPDTTLGLVEISAVRATEDQDEVGEYNPHIEAIVAYNAESKVVESMRPNGVLIAQAVPQGGTISGQSSVVQLDAWNWEDAAVKRGDGIHLNWPNSYRRGRWWEGEDPGYSPNKDYKSDITEIENFIAQSKAFTSGDSSVKNLPYAAMQGILDGTQNLYIHVDSEKEILDVLKFKEAMNIEKVVLVGAYRGYKVVDAIAKANVSVILARVHSLPDAEDDDYNISFKMVKDLIDAKVTVALGNSGEYWQSRNIPFYAGQTTAHGLSFEDALQLITKNPATILGVSDKLGTLEAGKDATLIVSKGNALEMSGNTISHAFINGRSISLESHQTELYKRYMEKYERAK</sequence>
<dbReference type="InterPro" id="IPR051781">
    <property type="entry name" value="Metallo-dep_Hydrolase"/>
</dbReference>
<dbReference type="SUPFAM" id="SSF51556">
    <property type="entry name" value="Metallo-dependent hydrolases"/>
    <property type="match status" value="1"/>
</dbReference>
<proteinExistence type="predicted"/>
<dbReference type="InterPro" id="IPR032466">
    <property type="entry name" value="Metal_Hydrolase"/>
</dbReference>
<evidence type="ECO:0000256" key="1">
    <source>
        <dbReference type="SAM" id="SignalP"/>
    </source>
</evidence>
<feature type="domain" description="Amidohydrolase-related" evidence="2">
    <location>
        <begin position="347"/>
        <end position="409"/>
    </location>
</feature>
<dbReference type="OrthoDB" id="783596at2"/>
<organism evidence="3 4">
    <name type="scientific">Leeuwenhoekiella aequorea</name>
    <dbReference type="NCBI Taxonomy" id="283736"/>
    <lineage>
        <taxon>Bacteria</taxon>
        <taxon>Pseudomonadati</taxon>
        <taxon>Bacteroidota</taxon>
        <taxon>Flavobacteriia</taxon>
        <taxon>Flavobacteriales</taxon>
        <taxon>Flavobacteriaceae</taxon>
        <taxon>Leeuwenhoekiella</taxon>
    </lineage>
</organism>